<reference evidence="1" key="1">
    <citation type="submission" date="2023-04" db="EMBL/GenBank/DDBJ databases">
        <title>Ambrosiozyma monospora NBRC 10751.</title>
        <authorList>
            <person name="Ichikawa N."/>
            <person name="Sato H."/>
            <person name="Tonouchi N."/>
        </authorList>
    </citation>
    <scope>NUCLEOTIDE SEQUENCE</scope>
    <source>
        <strain evidence="1">NBRC 10751</strain>
    </source>
</reference>
<evidence type="ECO:0000313" key="2">
    <source>
        <dbReference type="Proteomes" id="UP001165064"/>
    </source>
</evidence>
<name>A0ACB5U399_AMBMO</name>
<proteinExistence type="predicted"/>
<comment type="caution">
    <text evidence="1">The sequence shown here is derived from an EMBL/GenBank/DDBJ whole genome shotgun (WGS) entry which is preliminary data.</text>
</comment>
<gene>
    <name evidence="1" type="ORF">Amon02_001093200</name>
</gene>
<accession>A0ACB5U399</accession>
<evidence type="ECO:0000313" key="1">
    <source>
        <dbReference type="EMBL" id="GMF00155.1"/>
    </source>
</evidence>
<sequence>MFVIVGRTGGLQMVSDQDARRVMLSDQHSLSSTSSSGSLNASGSRGSKGSSSHSHFKSKKKQKAQSKPQIQISDIDKQITTIQFFYSEKVHGLRFHFKDGSIELFGREDGLWQAFQMSAGEQLMGCRLSVSSKTQKLSGVELRTSFGRYSKCFGEFDGDQVDICFNGYLKKLSGVVDEAGIVGIRFHW</sequence>
<dbReference type="Proteomes" id="UP001165064">
    <property type="component" value="Unassembled WGS sequence"/>
</dbReference>
<organism evidence="1 2">
    <name type="scientific">Ambrosiozyma monospora</name>
    <name type="common">Yeast</name>
    <name type="synonym">Endomycopsis monosporus</name>
    <dbReference type="NCBI Taxonomy" id="43982"/>
    <lineage>
        <taxon>Eukaryota</taxon>
        <taxon>Fungi</taxon>
        <taxon>Dikarya</taxon>
        <taxon>Ascomycota</taxon>
        <taxon>Saccharomycotina</taxon>
        <taxon>Pichiomycetes</taxon>
        <taxon>Pichiales</taxon>
        <taxon>Pichiaceae</taxon>
        <taxon>Ambrosiozyma</taxon>
    </lineage>
</organism>
<keyword evidence="2" id="KW-1185">Reference proteome</keyword>
<dbReference type="EMBL" id="BSXS01011290">
    <property type="protein sequence ID" value="GMF00155.1"/>
    <property type="molecule type" value="Genomic_DNA"/>
</dbReference>
<protein>
    <submittedName>
        <fullName evidence="1">Unnamed protein product</fullName>
    </submittedName>
</protein>